<proteinExistence type="predicted"/>
<dbReference type="Proteomes" id="UP001219518">
    <property type="component" value="Unassembled WGS sequence"/>
</dbReference>
<protein>
    <submittedName>
        <fullName evidence="5">FLYWCH-type zinc finger-containing protein 1</fullName>
    </submittedName>
</protein>
<reference evidence="5" key="2">
    <citation type="journal article" date="2023" name="BMC Genomics">
        <title>Pest status, molecular evolution, and epigenetic factors derived from the genome assembly of Frankliniella fusca, a thysanopteran phytovirus vector.</title>
        <authorList>
            <person name="Catto M.A."/>
            <person name="Labadie P.E."/>
            <person name="Jacobson A.L."/>
            <person name="Kennedy G.G."/>
            <person name="Srinivasan R."/>
            <person name="Hunt B.G."/>
        </authorList>
    </citation>
    <scope>NUCLEOTIDE SEQUENCE</scope>
    <source>
        <strain evidence="5">PL_HMW_Pooled</strain>
    </source>
</reference>
<reference evidence="5" key="1">
    <citation type="submission" date="2021-07" db="EMBL/GenBank/DDBJ databases">
        <authorList>
            <person name="Catto M.A."/>
            <person name="Jacobson A."/>
            <person name="Kennedy G."/>
            <person name="Labadie P."/>
            <person name="Hunt B.G."/>
            <person name="Srinivasan R."/>
        </authorList>
    </citation>
    <scope>NUCLEOTIDE SEQUENCE</scope>
    <source>
        <strain evidence="5">PL_HMW_Pooled</strain>
        <tissue evidence="5">Head</tissue>
    </source>
</reference>
<keyword evidence="2" id="KW-0863">Zinc-finger</keyword>
<gene>
    <name evidence="5" type="ORF">KUF71_007889</name>
</gene>
<evidence type="ECO:0000313" key="6">
    <source>
        <dbReference type="Proteomes" id="UP001219518"/>
    </source>
</evidence>
<dbReference type="InterPro" id="IPR007588">
    <property type="entry name" value="Znf_FLYWCH"/>
</dbReference>
<dbReference type="Pfam" id="PF04500">
    <property type="entry name" value="FLYWCH"/>
    <property type="match status" value="1"/>
</dbReference>
<name>A0AAE1HC26_9NEOP</name>
<accession>A0AAE1HC26</accession>
<sequence>MPNLVQALQGFREGSTYYSVGDGFYYCLNRTKGSRKFLKCFRHGRYKCMSRASFEVNSRELSVTVNHNHAPEPWVESLLKERHAMKGHAARDFDFLQTSSYGRFTYN</sequence>
<evidence type="ECO:0000313" key="5">
    <source>
        <dbReference type="EMBL" id="KAK3918642.1"/>
    </source>
</evidence>
<keyword evidence="3" id="KW-0862">Zinc</keyword>
<dbReference type="Gene3D" id="2.20.25.240">
    <property type="match status" value="1"/>
</dbReference>
<evidence type="ECO:0000256" key="1">
    <source>
        <dbReference type="ARBA" id="ARBA00022723"/>
    </source>
</evidence>
<keyword evidence="6" id="KW-1185">Reference proteome</keyword>
<comment type="caution">
    <text evidence="5">The sequence shown here is derived from an EMBL/GenBank/DDBJ whole genome shotgun (WGS) entry which is preliminary data.</text>
</comment>
<evidence type="ECO:0000256" key="2">
    <source>
        <dbReference type="ARBA" id="ARBA00022771"/>
    </source>
</evidence>
<evidence type="ECO:0000256" key="3">
    <source>
        <dbReference type="ARBA" id="ARBA00022833"/>
    </source>
</evidence>
<keyword evidence="1" id="KW-0479">Metal-binding</keyword>
<organism evidence="5 6">
    <name type="scientific">Frankliniella fusca</name>
    <dbReference type="NCBI Taxonomy" id="407009"/>
    <lineage>
        <taxon>Eukaryota</taxon>
        <taxon>Metazoa</taxon>
        <taxon>Ecdysozoa</taxon>
        <taxon>Arthropoda</taxon>
        <taxon>Hexapoda</taxon>
        <taxon>Insecta</taxon>
        <taxon>Pterygota</taxon>
        <taxon>Neoptera</taxon>
        <taxon>Paraneoptera</taxon>
        <taxon>Thysanoptera</taxon>
        <taxon>Terebrantia</taxon>
        <taxon>Thripoidea</taxon>
        <taxon>Thripidae</taxon>
        <taxon>Frankliniella</taxon>
    </lineage>
</organism>
<dbReference type="EMBL" id="JAHWGI010000960">
    <property type="protein sequence ID" value="KAK3918642.1"/>
    <property type="molecule type" value="Genomic_DNA"/>
</dbReference>
<feature type="domain" description="FLYWCH-type" evidence="4">
    <location>
        <begin position="22"/>
        <end position="69"/>
    </location>
</feature>
<dbReference type="AlphaFoldDB" id="A0AAE1HC26"/>
<evidence type="ECO:0000259" key="4">
    <source>
        <dbReference type="Pfam" id="PF04500"/>
    </source>
</evidence>
<dbReference type="GO" id="GO:0008270">
    <property type="term" value="F:zinc ion binding"/>
    <property type="evidence" value="ECO:0007669"/>
    <property type="project" value="UniProtKB-KW"/>
</dbReference>